<keyword evidence="9" id="KW-1185">Reference proteome</keyword>
<evidence type="ECO:0000313" key="8">
    <source>
        <dbReference type="EMBL" id="PPR00954.1"/>
    </source>
</evidence>
<feature type="transmembrane region" description="Helical" evidence="6">
    <location>
        <begin position="656"/>
        <end position="676"/>
    </location>
</feature>
<name>A0A409YD99_9AGAR</name>
<dbReference type="SUPFAM" id="SSF103481">
    <property type="entry name" value="Multidrug resistance efflux transporter EmrE"/>
    <property type="match status" value="1"/>
</dbReference>
<dbReference type="InParanoid" id="A0A409YD99"/>
<feature type="region of interest" description="Disordered" evidence="5">
    <location>
        <begin position="226"/>
        <end position="278"/>
    </location>
</feature>
<feature type="region of interest" description="Disordered" evidence="5">
    <location>
        <begin position="802"/>
        <end position="827"/>
    </location>
</feature>
<feature type="compositionally biased region" description="Polar residues" evidence="5">
    <location>
        <begin position="17"/>
        <end position="26"/>
    </location>
</feature>
<feature type="compositionally biased region" description="Low complexity" evidence="5">
    <location>
        <begin position="242"/>
        <end position="251"/>
    </location>
</feature>
<feature type="compositionally biased region" description="Low complexity" evidence="5">
    <location>
        <begin position="809"/>
        <end position="826"/>
    </location>
</feature>
<evidence type="ECO:0000313" key="9">
    <source>
        <dbReference type="Proteomes" id="UP000284842"/>
    </source>
</evidence>
<feature type="transmembrane region" description="Helical" evidence="6">
    <location>
        <begin position="682"/>
        <end position="703"/>
    </location>
</feature>
<accession>A0A409YD99</accession>
<feature type="region of interest" description="Disordered" evidence="5">
    <location>
        <begin position="81"/>
        <end position="188"/>
    </location>
</feature>
<feature type="domain" description="Sugar phosphate transporter" evidence="7">
    <location>
        <begin position="916"/>
        <end position="986"/>
    </location>
</feature>
<reference evidence="8 9" key="1">
    <citation type="journal article" date="2018" name="Evol. Lett.">
        <title>Horizontal gene cluster transfer increased hallucinogenic mushroom diversity.</title>
        <authorList>
            <person name="Reynolds H.T."/>
            <person name="Vijayakumar V."/>
            <person name="Gluck-Thaler E."/>
            <person name="Korotkin H.B."/>
            <person name="Matheny P.B."/>
            <person name="Slot J.C."/>
        </authorList>
    </citation>
    <scope>NUCLEOTIDE SEQUENCE [LARGE SCALE GENOMIC DNA]</scope>
    <source>
        <strain evidence="8 9">2629</strain>
    </source>
</reference>
<evidence type="ECO:0000256" key="2">
    <source>
        <dbReference type="ARBA" id="ARBA00022692"/>
    </source>
</evidence>
<feature type="transmembrane region" description="Helical" evidence="6">
    <location>
        <begin position="541"/>
        <end position="562"/>
    </location>
</feature>
<evidence type="ECO:0000256" key="3">
    <source>
        <dbReference type="ARBA" id="ARBA00022989"/>
    </source>
</evidence>
<feature type="transmembrane region" description="Helical" evidence="6">
    <location>
        <begin position="630"/>
        <end position="647"/>
    </location>
</feature>
<evidence type="ECO:0000256" key="6">
    <source>
        <dbReference type="SAM" id="Phobius"/>
    </source>
</evidence>
<feature type="compositionally biased region" description="Basic residues" evidence="5">
    <location>
        <begin position="1"/>
        <end position="10"/>
    </location>
</feature>
<feature type="compositionally biased region" description="Low complexity" evidence="5">
    <location>
        <begin position="129"/>
        <end position="143"/>
    </location>
</feature>
<evidence type="ECO:0000256" key="5">
    <source>
        <dbReference type="SAM" id="MobiDB-lite"/>
    </source>
</evidence>
<proteinExistence type="predicted"/>
<protein>
    <recommendedName>
        <fullName evidence="7">Sugar phosphate transporter domain-containing protein</fullName>
    </recommendedName>
</protein>
<gene>
    <name evidence="8" type="ORF">CVT24_000261</name>
</gene>
<dbReference type="OrthoDB" id="10261634at2759"/>
<keyword evidence="4 6" id="KW-0472">Membrane</keyword>
<evidence type="ECO:0000256" key="1">
    <source>
        <dbReference type="ARBA" id="ARBA00004141"/>
    </source>
</evidence>
<organism evidence="8 9">
    <name type="scientific">Panaeolus cyanescens</name>
    <dbReference type="NCBI Taxonomy" id="181874"/>
    <lineage>
        <taxon>Eukaryota</taxon>
        <taxon>Fungi</taxon>
        <taxon>Dikarya</taxon>
        <taxon>Basidiomycota</taxon>
        <taxon>Agaricomycotina</taxon>
        <taxon>Agaricomycetes</taxon>
        <taxon>Agaricomycetidae</taxon>
        <taxon>Agaricales</taxon>
        <taxon>Agaricineae</taxon>
        <taxon>Galeropsidaceae</taxon>
        <taxon>Panaeolus</taxon>
    </lineage>
</organism>
<keyword evidence="3 6" id="KW-1133">Transmembrane helix</keyword>
<dbReference type="InterPro" id="IPR004853">
    <property type="entry name" value="Sugar_P_trans_dom"/>
</dbReference>
<feature type="compositionally biased region" description="Polar residues" evidence="5">
    <location>
        <begin position="252"/>
        <end position="278"/>
    </location>
</feature>
<evidence type="ECO:0000256" key="4">
    <source>
        <dbReference type="ARBA" id="ARBA00023136"/>
    </source>
</evidence>
<feature type="region of interest" description="Disordered" evidence="5">
    <location>
        <begin position="999"/>
        <end position="1035"/>
    </location>
</feature>
<feature type="compositionally biased region" description="Low complexity" evidence="5">
    <location>
        <begin position="88"/>
        <end position="109"/>
    </location>
</feature>
<sequence length="1035" mass="108629">MPSKPRRQKKTAFIPKPSSTECDATPSSLQTAAFSLDLPSSTSPSTSSVTMAGEGASVIEPLGHRVPTVVETQAPNVMAGSLVVNGVPNSPSSSNSRSTTPRPPTTASSVFEENRKGPLVSDLLLESRPPLAHASSLPLPGSSTPVPLSTTSGQATPTPGQRAHRLHVNTGSGVIDPDGPAGEEGAQSPQQRVFYDARDGSAIVYLGGPTLNGSGQEQAQQSYFVPGASSSKGTEPDKHSSLAESTPSASSVTQNVAHPSSTAIDATPPQSASSITSTWSNHVVSPITESTPGSRRTSASVDEVLIPPSSASSATFPSSASSLSTSFLSSASSSSLAFSVTSSDWGNSDGGWDPAFVYGFEHGHGERKSDPTYSLKSGYPSPFFAQAHDDAVPRSSISLGRGGVYGDPLRDTEAARLGLSPDPSAASTNRTRFLGSSGRGRRWGIGTVVRALVRPLRASVMWTLSPMTGRNYSSPFLSFVSPFRRSSRPLTTQTTKSTLSSSPGNKPADFTPLFHLCLYFTLNLALTLYNKKVLGKFPFPYTLTAVHALCGWIGTGAMVWWAGRKSGFGSLRGLSGARIGGPGSEGQRGHGVELSGKEKVVLVAFSVLYTVNIVVSNASLRLVTVPFHQVVRASAPFFTILFSALLLGKRSSRRKLLSLVPVVAGVGFATYGDYYFTPLGFFLTLLGTLLAALKTILTNVILVKPGNSSTPLSLPSTAAPSTGSKVVAATTGTDEGFVGIELGQSHNIRHSVDEEKGSRHREIDPMLDAIEENDNEWEVETTKDRTFFGSMLTFAEGVFRKRLSRKRSPSPSSSTSRSSTQLGSGSANPGTFTLALIGLPSVRLPKLSLTPLHLLYLLSPLAFVQTMMLAQVSGELIDVRGWFFGTVPSSLSGSIQNVTSDVGDAVVGVIGTRGARWGLLLNGVMAFMLNVVSFNANRRVGPLGMSVAANVKQVLTILCAVSMFDLTITPANALGIGLTLLGGATYAYVEIIERRTSASSSSQKTMEGQGPHPASLVGQVTPLPTSSKDVVMGNV</sequence>
<evidence type="ECO:0000259" key="7">
    <source>
        <dbReference type="Pfam" id="PF03151"/>
    </source>
</evidence>
<dbReference type="EMBL" id="NHTK01001283">
    <property type="protein sequence ID" value="PPR00954.1"/>
    <property type="molecule type" value="Genomic_DNA"/>
</dbReference>
<dbReference type="GO" id="GO:0016020">
    <property type="term" value="C:membrane"/>
    <property type="evidence" value="ECO:0007669"/>
    <property type="project" value="UniProtKB-SubCell"/>
</dbReference>
<feature type="domain" description="Sugar phosphate transporter" evidence="7">
    <location>
        <begin position="516"/>
        <end position="704"/>
    </location>
</feature>
<feature type="transmembrane region" description="Helical" evidence="6">
    <location>
        <begin position="970"/>
        <end position="989"/>
    </location>
</feature>
<dbReference type="AlphaFoldDB" id="A0A409YD99"/>
<dbReference type="PANTHER" id="PTHR11132">
    <property type="entry name" value="SOLUTE CARRIER FAMILY 35"/>
    <property type="match status" value="1"/>
</dbReference>
<feature type="region of interest" description="Disordered" evidence="5">
    <location>
        <begin position="1"/>
        <end position="26"/>
    </location>
</feature>
<feature type="transmembrane region" description="Helical" evidence="6">
    <location>
        <begin position="600"/>
        <end position="618"/>
    </location>
</feature>
<dbReference type="InterPro" id="IPR050186">
    <property type="entry name" value="TPT_transporter"/>
</dbReference>
<feature type="transmembrane region" description="Helical" evidence="6">
    <location>
        <begin position="917"/>
        <end position="936"/>
    </location>
</feature>
<keyword evidence="2 6" id="KW-0812">Transmembrane</keyword>
<comment type="caution">
    <text evidence="8">The sequence shown here is derived from an EMBL/GenBank/DDBJ whole genome shotgun (WGS) entry which is preliminary data.</text>
</comment>
<dbReference type="Pfam" id="PF03151">
    <property type="entry name" value="TPT"/>
    <property type="match status" value="2"/>
</dbReference>
<feature type="compositionally biased region" description="Polar residues" evidence="5">
    <location>
        <begin position="144"/>
        <end position="159"/>
    </location>
</feature>
<comment type="subcellular location">
    <subcellularLocation>
        <location evidence="1">Membrane</location>
        <topology evidence="1">Multi-pass membrane protein</topology>
    </subcellularLocation>
</comment>
<dbReference type="Proteomes" id="UP000284842">
    <property type="component" value="Unassembled WGS sequence"/>
</dbReference>
<dbReference type="InterPro" id="IPR037185">
    <property type="entry name" value="EmrE-like"/>
</dbReference>